<sequence length="188" mass="21975">MLDNDNDFDIAFKLISELPYELQISIFKDAMIDYFLLFKKVTLSSYKDWGGFCRNERNLPIYGILWNESMLCQLLSVIKSDKNDSHFNAILCLVIQEMKLDVRDLTEPHIKEFAEFVSSKSTKIKLLYMEYTYNKDLSFFQTQVGQNFLEFGCGKVVKVHNQVILEDLKFVTSLRLVGYSVIELAYEL</sequence>
<comment type="caution">
    <text evidence="1">The sequence shown here is derived from an EMBL/GenBank/DDBJ whole genome shotgun (WGS) entry which is preliminary data.</text>
</comment>
<name>A0ACB5T6T8_AMBMO</name>
<protein>
    <submittedName>
        <fullName evidence="1">Unnamed protein product</fullName>
    </submittedName>
</protein>
<keyword evidence="2" id="KW-1185">Reference proteome</keyword>
<organism evidence="1 2">
    <name type="scientific">Ambrosiozyma monospora</name>
    <name type="common">Yeast</name>
    <name type="synonym">Endomycopsis monosporus</name>
    <dbReference type="NCBI Taxonomy" id="43982"/>
    <lineage>
        <taxon>Eukaryota</taxon>
        <taxon>Fungi</taxon>
        <taxon>Dikarya</taxon>
        <taxon>Ascomycota</taxon>
        <taxon>Saccharomycotina</taxon>
        <taxon>Pichiomycetes</taxon>
        <taxon>Pichiales</taxon>
        <taxon>Pichiaceae</taxon>
        <taxon>Ambrosiozyma</taxon>
    </lineage>
</organism>
<gene>
    <name evidence="1" type="ORF">Amon02_000549700</name>
</gene>
<proteinExistence type="predicted"/>
<dbReference type="Proteomes" id="UP001165064">
    <property type="component" value="Unassembled WGS sequence"/>
</dbReference>
<accession>A0ACB5T6T8</accession>
<evidence type="ECO:0000313" key="1">
    <source>
        <dbReference type="EMBL" id="GME82404.1"/>
    </source>
</evidence>
<dbReference type="EMBL" id="BSXS01004057">
    <property type="protein sequence ID" value="GME82404.1"/>
    <property type="molecule type" value="Genomic_DNA"/>
</dbReference>
<reference evidence="1" key="1">
    <citation type="submission" date="2023-04" db="EMBL/GenBank/DDBJ databases">
        <title>Ambrosiozyma monospora NBRC 10751.</title>
        <authorList>
            <person name="Ichikawa N."/>
            <person name="Sato H."/>
            <person name="Tonouchi N."/>
        </authorList>
    </citation>
    <scope>NUCLEOTIDE SEQUENCE</scope>
    <source>
        <strain evidence="1">NBRC 10751</strain>
    </source>
</reference>
<evidence type="ECO:0000313" key="2">
    <source>
        <dbReference type="Proteomes" id="UP001165064"/>
    </source>
</evidence>